<gene>
    <name evidence="1" type="ORF">MW871_15660</name>
    <name evidence="2" type="ORF">MW871_15770</name>
</gene>
<accession>A0A9X1XU85</accession>
<protein>
    <submittedName>
        <fullName evidence="1">Uncharacterized protein</fullName>
    </submittedName>
</protein>
<dbReference type="Proteomes" id="UP001139260">
    <property type="component" value="Unassembled WGS sequence"/>
</dbReference>
<evidence type="ECO:0000313" key="1">
    <source>
        <dbReference type="EMBL" id="MCK8143327.1"/>
    </source>
</evidence>
<dbReference type="EMBL" id="JALNUB010000019">
    <property type="protein sequence ID" value="MCK8143349.1"/>
    <property type="molecule type" value="Genomic_DNA"/>
</dbReference>
<name>A0A9X1XU85_9FLAO</name>
<dbReference type="RefSeq" id="WP_248429341.1">
    <property type="nucleotide sequence ID" value="NZ_JALNUB010000017.1"/>
</dbReference>
<dbReference type="EMBL" id="JALNUB010000017">
    <property type="protein sequence ID" value="MCK8143327.1"/>
    <property type="molecule type" value="Genomic_DNA"/>
</dbReference>
<comment type="caution">
    <text evidence="1">The sequence shown here is derived from an EMBL/GenBank/DDBJ whole genome shotgun (WGS) entry which is preliminary data.</text>
</comment>
<dbReference type="AlphaFoldDB" id="A0A9X1XU85"/>
<proteinExistence type="predicted"/>
<organism evidence="1 3">
    <name type="scientific">Flavobacterium pygoscelis</name>
    <dbReference type="NCBI Taxonomy" id="2893176"/>
    <lineage>
        <taxon>Bacteria</taxon>
        <taxon>Pseudomonadati</taxon>
        <taxon>Bacteroidota</taxon>
        <taxon>Flavobacteriia</taxon>
        <taxon>Flavobacteriales</taxon>
        <taxon>Flavobacteriaceae</taxon>
        <taxon>Flavobacterium</taxon>
    </lineage>
</organism>
<sequence length="160" mass="18392">MNKQILFYLLIFLCFSCKEEQKAEVIQKTKVIKLPPKKITDENNVIGFACYYSGRKSKAVNKFSEILSKKDYSIIKGSLKATNIADKYLATAICEKLSQKKLINLTKEELNQIKKNKNSSEKVSTCAGCTNDETMTLKELLLEKNYITEETEEWLNEMLK</sequence>
<evidence type="ECO:0000313" key="3">
    <source>
        <dbReference type="Proteomes" id="UP001139260"/>
    </source>
</evidence>
<keyword evidence="3" id="KW-1185">Reference proteome</keyword>
<evidence type="ECO:0000313" key="2">
    <source>
        <dbReference type="EMBL" id="MCK8143349.1"/>
    </source>
</evidence>
<reference evidence="1" key="1">
    <citation type="submission" date="2022-04" db="EMBL/GenBank/DDBJ databases">
        <title>Flavobacterium pygoscelis sp. nov. isolated from Chinstrap chick (Pygoscelis antarcticus).</title>
        <authorList>
            <person name="Irgang R."/>
            <person name="Poblete-Morales M."/>
            <person name="Avendano-Herrera R."/>
        </authorList>
    </citation>
    <scope>NUCLEOTIDE SEQUENCE</scope>
    <source>
        <strain evidence="1">I-SCBP12n</strain>
    </source>
</reference>